<evidence type="ECO:0000313" key="13">
    <source>
        <dbReference type="Ensembl" id="ENSMMOP00000005011.1"/>
    </source>
</evidence>
<feature type="signal peptide" evidence="11">
    <location>
        <begin position="1"/>
        <end position="31"/>
    </location>
</feature>
<proteinExistence type="predicted"/>
<evidence type="ECO:0000256" key="3">
    <source>
        <dbReference type="ARBA" id="ARBA00022692"/>
    </source>
</evidence>
<organism evidence="13 14">
    <name type="scientific">Mola mola</name>
    <name type="common">Ocean sunfish</name>
    <name type="synonym">Tetraodon mola</name>
    <dbReference type="NCBI Taxonomy" id="94237"/>
    <lineage>
        <taxon>Eukaryota</taxon>
        <taxon>Metazoa</taxon>
        <taxon>Chordata</taxon>
        <taxon>Craniata</taxon>
        <taxon>Vertebrata</taxon>
        <taxon>Euteleostomi</taxon>
        <taxon>Actinopterygii</taxon>
        <taxon>Neopterygii</taxon>
        <taxon>Teleostei</taxon>
        <taxon>Neoteleostei</taxon>
        <taxon>Acanthomorphata</taxon>
        <taxon>Eupercaria</taxon>
        <taxon>Tetraodontiformes</taxon>
        <taxon>Molidae</taxon>
        <taxon>Mola</taxon>
    </lineage>
</organism>
<keyword evidence="5 10" id="KW-1133">Transmembrane helix</keyword>
<evidence type="ECO:0000256" key="6">
    <source>
        <dbReference type="ARBA" id="ARBA00023136"/>
    </source>
</evidence>
<evidence type="ECO:0000256" key="8">
    <source>
        <dbReference type="ARBA" id="ARBA00023180"/>
    </source>
</evidence>
<dbReference type="OMA" id="WVMLIYG"/>
<evidence type="ECO:0000256" key="10">
    <source>
        <dbReference type="SAM" id="Phobius"/>
    </source>
</evidence>
<dbReference type="InterPro" id="IPR044865">
    <property type="entry name" value="MRH_dom"/>
</dbReference>
<evidence type="ECO:0000256" key="11">
    <source>
        <dbReference type="SAM" id="SignalP"/>
    </source>
</evidence>
<keyword evidence="14" id="KW-1185">Reference proteome</keyword>
<dbReference type="PANTHER" id="PTHR15071:SF29">
    <property type="entry name" value="CATION-DEPENDENT MANNOSE-6-PHOSPHATE RECEPTOR"/>
    <property type="match status" value="1"/>
</dbReference>
<evidence type="ECO:0000259" key="12">
    <source>
        <dbReference type="PROSITE" id="PS51914"/>
    </source>
</evidence>
<reference evidence="13" key="1">
    <citation type="submission" date="2025-08" db="UniProtKB">
        <authorList>
            <consortium name="Ensembl"/>
        </authorList>
    </citation>
    <scope>IDENTIFICATION</scope>
</reference>
<evidence type="ECO:0000256" key="2">
    <source>
        <dbReference type="ARBA" id="ARBA00022448"/>
    </source>
</evidence>
<dbReference type="GO" id="GO:0005768">
    <property type="term" value="C:endosome"/>
    <property type="evidence" value="ECO:0007669"/>
    <property type="project" value="InterPro"/>
</dbReference>
<evidence type="ECO:0000256" key="4">
    <source>
        <dbReference type="ARBA" id="ARBA00022729"/>
    </source>
</evidence>
<dbReference type="GO" id="GO:0005802">
    <property type="term" value="C:trans-Golgi network"/>
    <property type="evidence" value="ECO:0007669"/>
    <property type="project" value="TreeGrafter"/>
</dbReference>
<reference evidence="13" key="2">
    <citation type="submission" date="2025-09" db="UniProtKB">
        <authorList>
            <consortium name="Ensembl"/>
        </authorList>
    </citation>
    <scope>IDENTIFICATION</scope>
</reference>
<keyword evidence="7" id="KW-1015">Disulfide bond</keyword>
<feature type="domain" description="MRH" evidence="12">
    <location>
        <begin position="36"/>
        <end position="181"/>
    </location>
</feature>
<dbReference type="Gene3D" id="2.70.130.10">
    <property type="entry name" value="Mannose-6-phosphate receptor binding domain"/>
    <property type="match status" value="1"/>
</dbReference>
<evidence type="ECO:0000256" key="1">
    <source>
        <dbReference type="ARBA" id="ARBA00004308"/>
    </source>
</evidence>
<dbReference type="PRINTS" id="PR00715">
    <property type="entry name" value="MAN6PRECEPTR"/>
</dbReference>
<dbReference type="InterPro" id="IPR009011">
    <property type="entry name" value="Man6P_isomerase_rcpt-bd_dom_sf"/>
</dbReference>
<dbReference type="GO" id="GO:0019904">
    <property type="term" value="F:protein domain specific binding"/>
    <property type="evidence" value="ECO:0007669"/>
    <property type="project" value="InterPro"/>
</dbReference>
<dbReference type="SUPFAM" id="SSF50911">
    <property type="entry name" value="Mannose 6-phosphate receptor domain"/>
    <property type="match status" value="1"/>
</dbReference>
<keyword evidence="6 10" id="KW-0472">Membrane</keyword>
<dbReference type="STRING" id="94237.ENSMMOP00000005011"/>
<name>A0A3Q3VRM2_MOLML</name>
<evidence type="ECO:0000256" key="7">
    <source>
        <dbReference type="ARBA" id="ARBA00023157"/>
    </source>
</evidence>
<dbReference type="InterPro" id="IPR028927">
    <property type="entry name" value="Man-6-P_rcpt"/>
</dbReference>
<keyword evidence="4 11" id="KW-0732">Signal</keyword>
<dbReference type="GO" id="GO:0006622">
    <property type="term" value="P:protein targeting to lysosome"/>
    <property type="evidence" value="ECO:0007669"/>
    <property type="project" value="InterPro"/>
</dbReference>
<dbReference type="PROSITE" id="PS51914">
    <property type="entry name" value="MRH"/>
    <property type="match status" value="1"/>
</dbReference>
<accession>A0A3Q3VRM2</accession>
<keyword evidence="2" id="KW-0813">Transport</keyword>
<protein>
    <recommendedName>
        <fullName evidence="12">MRH domain-containing protein</fullName>
    </recommendedName>
</protein>
<feature type="compositionally biased region" description="Acidic residues" evidence="9">
    <location>
        <begin position="262"/>
        <end position="271"/>
    </location>
</feature>
<dbReference type="Pfam" id="PF02157">
    <property type="entry name" value="Man-6-P_recep"/>
    <property type="match status" value="1"/>
</dbReference>
<keyword evidence="3 10" id="KW-0812">Transmembrane</keyword>
<dbReference type="Proteomes" id="UP000261620">
    <property type="component" value="Unplaced"/>
</dbReference>
<comment type="subcellular location">
    <subcellularLocation>
        <location evidence="1">Endomembrane system</location>
    </subcellularLocation>
</comment>
<evidence type="ECO:0000256" key="5">
    <source>
        <dbReference type="ARBA" id="ARBA00022989"/>
    </source>
</evidence>
<dbReference type="AlphaFoldDB" id="A0A3Q3VRM2"/>
<dbReference type="InterPro" id="IPR000296">
    <property type="entry name" value="Man-6-P_rcpt_cation_dep"/>
</dbReference>
<feature type="region of interest" description="Disordered" evidence="9">
    <location>
        <begin position="252"/>
        <end position="277"/>
    </location>
</feature>
<feature type="transmembrane region" description="Helical" evidence="10">
    <location>
        <begin position="189"/>
        <end position="210"/>
    </location>
</feature>
<sequence length="277" mass="30840">MISHISHPTGGCFLMWTLVVQLGLRGSEVYATNSTQNCKLSSESERKVLNRLETLAHKNFTVESKNEKESYIYVFQLCGDAGGIPGAGVIQVDSKKTENKPRVIGTYNLTQVIGGSDWVELTYRNDDAYGQCSKEMSKAVIMFTCKQKTDVGPLKLLPSYSEKDKECFYLFEMASSAVCPDVQSQLSTGSIILIIGFCLLTFYLIGGFLYQRLVVGAKGMEQFPNYAFWVEVGNLTADGCDFVCRSRSREEASAYRGVSAEPLEEEPEERDDQLLPM</sequence>
<evidence type="ECO:0000256" key="9">
    <source>
        <dbReference type="SAM" id="MobiDB-lite"/>
    </source>
</evidence>
<feature type="chain" id="PRO_5018701262" description="MRH domain-containing protein" evidence="11">
    <location>
        <begin position="32"/>
        <end position="277"/>
    </location>
</feature>
<dbReference type="Ensembl" id="ENSMMOT00000005102.1">
    <property type="protein sequence ID" value="ENSMMOP00000005011.1"/>
    <property type="gene ID" value="ENSMMOG00000003998.1"/>
</dbReference>
<dbReference type="PANTHER" id="PTHR15071">
    <property type="entry name" value="MANNOSE-6-PHOSPHATE RECEPTOR FAMILY MEMBER"/>
    <property type="match status" value="1"/>
</dbReference>
<keyword evidence="8" id="KW-0325">Glycoprotein</keyword>
<evidence type="ECO:0000313" key="14">
    <source>
        <dbReference type="Proteomes" id="UP000261620"/>
    </source>
</evidence>